<sequence length="91" mass="11160">MNPILPKHWKKLTYRFQYKNSQFKVVIKQDHFLIKTINNSHVQELIISDQKHLIDNELKRFEIKYDLRNLSLIWHRIQFCVKQLINSKKKG</sequence>
<reference evidence="2 3" key="1">
    <citation type="journal article" date="2011" name="PLoS ONE">
        <title>Core proteome of the minimal cell: comparative proteomics of three mollicute species.</title>
        <authorList>
            <person name="Fisunov G.Y."/>
            <person name="Alexeev D.G."/>
            <person name="Bazaleev N.A."/>
            <person name="Ladygina V.G."/>
            <person name="Galyamina M.A."/>
            <person name="Kondratov I.G."/>
            <person name="Zhukova N.A."/>
            <person name="Serebryakova M.V."/>
            <person name="Demina I.A."/>
            <person name="Govorun V.M."/>
        </authorList>
    </citation>
    <scope>NUCLEOTIDE SEQUENCE [LARGE SCALE GENOMIC DNA]</scope>
    <source>
        <strain evidence="2 3">S6</strain>
    </source>
</reference>
<gene>
    <name evidence="2" type="ORF">GCW_01985</name>
</gene>
<evidence type="ECO:0000313" key="2">
    <source>
        <dbReference type="EMBL" id="AHB99633.1"/>
    </source>
</evidence>
<dbReference type="InterPro" id="IPR005194">
    <property type="entry name" value="Glyco_hydro_65_C"/>
</dbReference>
<feature type="domain" description="Glycoside hydrolase family 65 C-terminal" evidence="1">
    <location>
        <begin position="2"/>
        <end position="39"/>
    </location>
</feature>
<accession>A0A0F6CKL1</accession>
<protein>
    <submittedName>
        <fullName evidence="2">Maltose phosphorylase</fullName>
    </submittedName>
</protein>
<dbReference type="EMBL" id="CP006916">
    <property type="protein sequence ID" value="AHB99633.1"/>
    <property type="molecule type" value="Genomic_DNA"/>
</dbReference>
<dbReference type="Pfam" id="PF03633">
    <property type="entry name" value="Glyco_hydro_65C"/>
    <property type="match status" value="1"/>
</dbReference>
<dbReference type="Proteomes" id="UP000018735">
    <property type="component" value="Chromosome"/>
</dbReference>
<dbReference type="KEGG" id="mgz:GCW_01985"/>
<proteinExistence type="predicted"/>
<dbReference type="HOGENOM" id="CLU_187628_0_0_14"/>
<dbReference type="AlphaFoldDB" id="A0A0F6CKL1"/>
<evidence type="ECO:0000313" key="3">
    <source>
        <dbReference type="Proteomes" id="UP000018735"/>
    </source>
</evidence>
<organism evidence="2 3">
    <name type="scientific">Mycoplasmoides gallisepticum S6</name>
    <dbReference type="NCBI Taxonomy" id="1006581"/>
    <lineage>
        <taxon>Bacteria</taxon>
        <taxon>Bacillati</taxon>
        <taxon>Mycoplasmatota</taxon>
        <taxon>Mycoplasmoidales</taxon>
        <taxon>Mycoplasmoidaceae</taxon>
        <taxon>Mycoplasmoides</taxon>
    </lineage>
</organism>
<name>A0A0F6CKL1_MYCGL</name>
<dbReference type="Gene3D" id="2.60.420.10">
    <property type="entry name" value="Maltose phosphorylase, domain 3"/>
    <property type="match status" value="1"/>
</dbReference>
<evidence type="ECO:0000259" key="1">
    <source>
        <dbReference type="Pfam" id="PF03633"/>
    </source>
</evidence>